<reference evidence="1" key="1">
    <citation type="submission" date="2019-03" db="EMBL/GenBank/DDBJ databases">
        <title>WGS assembly of Setaria viridis.</title>
        <authorList>
            <person name="Huang P."/>
            <person name="Jenkins J."/>
            <person name="Grimwood J."/>
            <person name="Barry K."/>
            <person name="Healey A."/>
            <person name="Mamidi S."/>
            <person name="Sreedasyam A."/>
            <person name="Shu S."/>
            <person name="Feldman M."/>
            <person name="Wu J."/>
            <person name="Yu Y."/>
            <person name="Chen C."/>
            <person name="Johnson J."/>
            <person name="Rokhsar D."/>
            <person name="Baxter I."/>
            <person name="Schmutz J."/>
            <person name="Brutnell T."/>
            <person name="Kellogg E."/>
        </authorList>
    </citation>
    <scope>NUCLEOTIDE SEQUENCE [LARGE SCALE GENOMIC DNA]</scope>
</reference>
<protein>
    <submittedName>
        <fullName evidence="1">Uncharacterized protein</fullName>
    </submittedName>
</protein>
<keyword evidence="2" id="KW-1185">Reference proteome</keyword>
<evidence type="ECO:0000313" key="1">
    <source>
        <dbReference type="EMBL" id="TKW12411.1"/>
    </source>
</evidence>
<dbReference type="Proteomes" id="UP000298652">
    <property type="component" value="Chromosome 5"/>
</dbReference>
<dbReference type="AlphaFoldDB" id="A0A4U6U9B0"/>
<evidence type="ECO:0000313" key="2">
    <source>
        <dbReference type="Proteomes" id="UP000298652"/>
    </source>
</evidence>
<accession>A0A4U6U9B0</accession>
<sequence length="91" mass="10035">MAEPLLVAPYWCLVGKDVKGDCRCALGMKRTADEVTMLLISLAAAAGGYGSDWGRRHQRHATTAELYADLRARRRLQMGKEASVACRRLQA</sequence>
<name>A0A4U6U9B0_SETVI</name>
<organism evidence="1 2">
    <name type="scientific">Setaria viridis</name>
    <name type="common">Green bristlegrass</name>
    <name type="synonym">Setaria italica subsp. viridis</name>
    <dbReference type="NCBI Taxonomy" id="4556"/>
    <lineage>
        <taxon>Eukaryota</taxon>
        <taxon>Viridiplantae</taxon>
        <taxon>Streptophyta</taxon>
        <taxon>Embryophyta</taxon>
        <taxon>Tracheophyta</taxon>
        <taxon>Spermatophyta</taxon>
        <taxon>Magnoliopsida</taxon>
        <taxon>Liliopsida</taxon>
        <taxon>Poales</taxon>
        <taxon>Poaceae</taxon>
        <taxon>PACMAD clade</taxon>
        <taxon>Panicoideae</taxon>
        <taxon>Panicodae</taxon>
        <taxon>Paniceae</taxon>
        <taxon>Cenchrinae</taxon>
        <taxon>Setaria</taxon>
    </lineage>
</organism>
<gene>
    <name evidence="1" type="ORF">SEVIR_5G034000v2</name>
</gene>
<dbReference type="Gramene" id="TKW12411">
    <property type="protein sequence ID" value="TKW12411"/>
    <property type="gene ID" value="SEVIR_5G034000v2"/>
</dbReference>
<proteinExistence type="predicted"/>
<dbReference type="EMBL" id="CM016556">
    <property type="protein sequence ID" value="TKW12411.1"/>
    <property type="molecule type" value="Genomic_DNA"/>
</dbReference>